<dbReference type="PANTHER" id="PTHR48075:SF1">
    <property type="entry name" value="LAMBDA-CRYSTALLIN HOMOLOG"/>
    <property type="match status" value="1"/>
</dbReference>
<dbReference type="GeneTree" id="ENSGT00390000007182"/>
<evidence type="ECO:0000313" key="5">
    <source>
        <dbReference type="Ensembl" id="ENSCMIP00000016113.1"/>
    </source>
</evidence>
<evidence type="ECO:0000256" key="1">
    <source>
        <dbReference type="ARBA" id="ARBA00009463"/>
    </source>
</evidence>
<dbReference type="GO" id="GO:0070403">
    <property type="term" value="F:NAD+ binding"/>
    <property type="evidence" value="ECO:0007669"/>
    <property type="project" value="InterPro"/>
</dbReference>
<evidence type="ECO:0000259" key="3">
    <source>
        <dbReference type="Pfam" id="PF00725"/>
    </source>
</evidence>
<feature type="domain" description="3-hydroxyacyl-CoA dehydrogenase NAD binding" evidence="4">
    <location>
        <begin position="45"/>
        <end position="219"/>
    </location>
</feature>
<dbReference type="Gene3D" id="3.40.50.720">
    <property type="entry name" value="NAD(P)-binding Rossmann-like Domain"/>
    <property type="match status" value="1"/>
</dbReference>
<dbReference type="InterPro" id="IPR006176">
    <property type="entry name" value="3-OHacyl-CoA_DH_NAD-bd"/>
</dbReference>
<dbReference type="InterPro" id="IPR008927">
    <property type="entry name" value="6-PGluconate_DH-like_C_sf"/>
</dbReference>
<dbReference type="AlphaFoldDB" id="A0A4W3HGK8"/>
<dbReference type="FunFam" id="3.40.50.720:FF:000356">
    <property type="entry name" value="Lambda-crystallin homolog"/>
    <property type="match status" value="1"/>
</dbReference>
<dbReference type="InterPro" id="IPR006108">
    <property type="entry name" value="3HC_DH_C"/>
</dbReference>
<dbReference type="InterPro" id="IPR013328">
    <property type="entry name" value="6PGD_dom2"/>
</dbReference>
<dbReference type="Proteomes" id="UP000314986">
    <property type="component" value="Unassembled WGS sequence"/>
</dbReference>
<dbReference type="PROSITE" id="PS00067">
    <property type="entry name" value="3HCDH"/>
    <property type="match status" value="1"/>
</dbReference>
<dbReference type="Pfam" id="PF00725">
    <property type="entry name" value="3HCDH"/>
    <property type="match status" value="1"/>
</dbReference>
<dbReference type="Gene3D" id="1.10.1040.10">
    <property type="entry name" value="N-(1-d-carboxylethyl)-l-norvaline Dehydrogenase, domain 2"/>
    <property type="match status" value="1"/>
</dbReference>
<reference evidence="5" key="5">
    <citation type="submission" date="2025-09" db="UniProtKB">
        <authorList>
            <consortium name="Ensembl"/>
        </authorList>
    </citation>
    <scope>IDENTIFICATION</scope>
</reference>
<comment type="similarity">
    <text evidence="1">Belongs to the 3-hydroxyacyl-CoA dehydrogenase family.</text>
</comment>
<dbReference type="InterPro" id="IPR006180">
    <property type="entry name" value="3-OHacyl-CoA_DH_CS"/>
</dbReference>
<keyword evidence="2" id="KW-0560">Oxidoreductase</keyword>
<dbReference type="PANTHER" id="PTHR48075">
    <property type="entry name" value="3-HYDROXYACYL-COA DEHYDROGENASE FAMILY PROTEIN"/>
    <property type="match status" value="1"/>
</dbReference>
<evidence type="ECO:0000313" key="6">
    <source>
        <dbReference type="Proteomes" id="UP000314986"/>
    </source>
</evidence>
<dbReference type="SUPFAM" id="SSF51735">
    <property type="entry name" value="NAD(P)-binding Rossmann-fold domains"/>
    <property type="match status" value="1"/>
</dbReference>
<organism evidence="5 6">
    <name type="scientific">Callorhinchus milii</name>
    <name type="common">Ghost shark</name>
    <dbReference type="NCBI Taxonomy" id="7868"/>
    <lineage>
        <taxon>Eukaryota</taxon>
        <taxon>Metazoa</taxon>
        <taxon>Chordata</taxon>
        <taxon>Craniata</taxon>
        <taxon>Vertebrata</taxon>
        <taxon>Chondrichthyes</taxon>
        <taxon>Holocephali</taxon>
        <taxon>Chimaeriformes</taxon>
        <taxon>Callorhinchidae</taxon>
        <taxon>Callorhinchus</taxon>
    </lineage>
</organism>
<accession>A0A4W3HGK8</accession>
<dbReference type="GO" id="GO:0006631">
    <property type="term" value="P:fatty acid metabolic process"/>
    <property type="evidence" value="ECO:0007669"/>
    <property type="project" value="InterPro"/>
</dbReference>
<feature type="domain" description="3-hydroxyacyl-CoA dehydrogenase C-terminal" evidence="3">
    <location>
        <begin position="223"/>
        <end position="277"/>
    </location>
</feature>
<protein>
    <submittedName>
        <fullName evidence="5">Crystallin lambda 1</fullName>
    </submittedName>
</protein>
<proteinExistence type="inferred from homology"/>
<evidence type="ECO:0000256" key="2">
    <source>
        <dbReference type="ARBA" id="ARBA00023002"/>
    </source>
</evidence>
<reference evidence="5" key="4">
    <citation type="submission" date="2025-08" db="UniProtKB">
        <authorList>
            <consortium name="Ensembl"/>
        </authorList>
    </citation>
    <scope>IDENTIFICATION</scope>
</reference>
<dbReference type="InParanoid" id="A0A4W3HGK8"/>
<reference evidence="6" key="2">
    <citation type="journal article" date="2007" name="PLoS Biol.">
        <title>Survey sequencing and comparative analysis of the elephant shark (Callorhinchus milii) genome.</title>
        <authorList>
            <person name="Venkatesh B."/>
            <person name="Kirkness E.F."/>
            <person name="Loh Y.H."/>
            <person name="Halpern A.L."/>
            <person name="Lee A.P."/>
            <person name="Johnson J."/>
            <person name="Dandona N."/>
            <person name="Viswanathan L.D."/>
            <person name="Tay A."/>
            <person name="Venter J.C."/>
            <person name="Strausberg R.L."/>
            <person name="Brenner S."/>
        </authorList>
    </citation>
    <scope>NUCLEOTIDE SEQUENCE [LARGE SCALE GENOMIC DNA]</scope>
</reference>
<reference evidence="6" key="3">
    <citation type="journal article" date="2014" name="Nature">
        <title>Elephant shark genome provides unique insights into gnathostome evolution.</title>
        <authorList>
            <consortium name="International Elephant Shark Genome Sequencing Consortium"/>
            <person name="Venkatesh B."/>
            <person name="Lee A.P."/>
            <person name="Ravi V."/>
            <person name="Maurya A.K."/>
            <person name="Lian M.M."/>
            <person name="Swann J.B."/>
            <person name="Ohta Y."/>
            <person name="Flajnik M.F."/>
            <person name="Sutoh Y."/>
            <person name="Kasahara M."/>
            <person name="Hoon S."/>
            <person name="Gangu V."/>
            <person name="Roy S.W."/>
            <person name="Irimia M."/>
            <person name="Korzh V."/>
            <person name="Kondrychyn I."/>
            <person name="Lim Z.W."/>
            <person name="Tay B.H."/>
            <person name="Tohari S."/>
            <person name="Kong K.W."/>
            <person name="Ho S."/>
            <person name="Lorente-Galdos B."/>
            <person name="Quilez J."/>
            <person name="Marques-Bonet T."/>
            <person name="Raney B.J."/>
            <person name="Ingham P.W."/>
            <person name="Tay A."/>
            <person name="Hillier L.W."/>
            <person name="Minx P."/>
            <person name="Boehm T."/>
            <person name="Wilson R.K."/>
            <person name="Brenner S."/>
            <person name="Warren W.C."/>
        </authorList>
    </citation>
    <scope>NUCLEOTIDE SEQUENCE [LARGE SCALE GENOMIC DNA]</scope>
</reference>
<dbReference type="GO" id="GO:0050104">
    <property type="term" value="F:L-gulonate 3-dehydrogenase activity"/>
    <property type="evidence" value="ECO:0007669"/>
    <property type="project" value="TreeGrafter"/>
</dbReference>
<keyword evidence="6" id="KW-1185">Reference proteome</keyword>
<dbReference type="SUPFAM" id="SSF48179">
    <property type="entry name" value="6-phosphogluconate dehydrogenase C-terminal domain-like"/>
    <property type="match status" value="1"/>
</dbReference>
<evidence type="ECO:0000259" key="4">
    <source>
        <dbReference type="Pfam" id="PF02737"/>
    </source>
</evidence>
<dbReference type="Pfam" id="PF02737">
    <property type="entry name" value="3HCDH_N"/>
    <property type="match status" value="1"/>
</dbReference>
<gene>
    <name evidence="5" type="primary">cryl1</name>
</gene>
<dbReference type="Ensembl" id="ENSCMIT00000016442.1">
    <property type="protein sequence ID" value="ENSCMIP00000016113.1"/>
    <property type="gene ID" value="ENSCMIG00000007807.1"/>
</dbReference>
<reference evidence="6" key="1">
    <citation type="journal article" date="2006" name="Science">
        <title>Ancient noncoding elements conserved in the human genome.</title>
        <authorList>
            <person name="Venkatesh B."/>
            <person name="Kirkness E.F."/>
            <person name="Loh Y.H."/>
            <person name="Halpern A.L."/>
            <person name="Lee A.P."/>
            <person name="Johnson J."/>
            <person name="Dandona N."/>
            <person name="Viswanathan L.D."/>
            <person name="Tay A."/>
            <person name="Venter J.C."/>
            <person name="Strausberg R.L."/>
            <person name="Brenner S."/>
        </authorList>
    </citation>
    <scope>NUCLEOTIDE SEQUENCE [LARGE SCALE GENOMIC DNA]</scope>
</reference>
<sequence length="347" mass="38865">MQVFQSWEGNATRLHRCACVHRCTYGDPRGSCVLLTVAASLFLTSGLIGRSWATVFSSAGYTVRLYDVVQQQVDSAIQDIRHQLNELEKNGMLRGTSKPEEQMALISGCSDLAKAIEGSIHIQECVPENLELKRKIFQELDGLMNDDVILSSSTSCLLPSKLFSGLKHVKQCIVSHPVNPTYYVPLVELVPHPETQPSVVEKTYALMKRVGQVPVKLIREIDGFALNRIQYAIIGEAWRLVTEGIISPEDVDLVMTAGLGMRYAFMGPFETIHLNAEGTKNYCERYAVGMKRVLSSFGPPPEFRDDEIQNIHQALSRRIPADPEHLNARRHDRDVYLAALAKLKKKM</sequence>
<name>A0A4W3HGK8_CALMI</name>
<dbReference type="InterPro" id="IPR036291">
    <property type="entry name" value="NAD(P)-bd_dom_sf"/>
</dbReference>
<dbReference type="OMA" id="RDNCLTH"/>
<dbReference type="STRING" id="7868.ENSCMIP00000016113"/>